<reference evidence="1 2" key="1">
    <citation type="submission" date="2018-02" db="EMBL/GenBank/DDBJ databases">
        <title>Draft genome of wild Prunus yedoensis var. nudiflora.</title>
        <authorList>
            <person name="Baek S."/>
            <person name="Kim J.-H."/>
            <person name="Choi K."/>
            <person name="Kim G.-B."/>
            <person name="Cho A."/>
            <person name="Jang H."/>
            <person name="Shin C.-H."/>
            <person name="Yu H.-J."/>
            <person name="Mun J.-H."/>
        </authorList>
    </citation>
    <scope>NUCLEOTIDE SEQUENCE [LARGE SCALE GENOMIC DNA]</scope>
    <source>
        <strain evidence="2">cv. Jeju island</strain>
        <tissue evidence="1">Leaf</tissue>
    </source>
</reference>
<protein>
    <submittedName>
        <fullName evidence="1">Uncharacterized protein</fullName>
    </submittedName>
</protein>
<accession>A0A314XPI5</accession>
<organism evidence="1 2">
    <name type="scientific">Prunus yedoensis var. nudiflora</name>
    <dbReference type="NCBI Taxonomy" id="2094558"/>
    <lineage>
        <taxon>Eukaryota</taxon>
        <taxon>Viridiplantae</taxon>
        <taxon>Streptophyta</taxon>
        <taxon>Embryophyta</taxon>
        <taxon>Tracheophyta</taxon>
        <taxon>Spermatophyta</taxon>
        <taxon>Magnoliopsida</taxon>
        <taxon>eudicotyledons</taxon>
        <taxon>Gunneridae</taxon>
        <taxon>Pentapetalae</taxon>
        <taxon>rosids</taxon>
        <taxon>fabids</taxon>
        <taxon>Rosales</taxon>
        <taxon>Rosaceae</taxon>
        <taxon>Amygdaloideae</taxon>
        <taxon>Amygdaleae</taxon>
        <taxon>Prunus</taxon>
    </lineage>
</organism>
<gene>
    <name evidence="1" type="ORF">Pyn_12795</name>
</gene>
<proteinExistence type="predicted"/>
<sequence length="58" mass="6333">MIAAALGKKKTEEVGATMKFKSTGKKMLLKMGRRGKLSLCHVGEHGLETHISPRNDLP</sequence>
<evidence type="ECO:0000313" key="1">
    <source>
        <dbReference type="EMBL" id="PQP95912.1"/>
    </source>
</evidence>
<keyword evidence="2" id="KW-1185">Reference proteome</keyword>
<dbReference type="AlphaFoldDB" id="A0A314XPI5"/>
<dbReference type="Proteomes" id="UP000250321">
    <property type="component" value="Unassembled WGS sequence"/>
</dbReference>
<name>A0A314XPI5_PRUYE</name>
<evidence type="ECO:0000313" key="2">
    <source>
        <dbReference type="Proteomes" id="UP000250321"/>
    </source>
</evidence>
<dbReference type="EMBL" id="PJQY01002163">
    <property type="protein sequence ID" value="PQP95912.1"/>
    <property type="molecule type" value="Genomic_DNA"/>
</dbReference>
<comment type="caution">
    <text evidence="1">The sequence shown here is derived from an EMBL/GenBank/DDBJ whole genome shotgun (WGS) entry which is preliminary data.</text>
</comment>